<reference evidence="1 2" key="1">
    <citation type="submission" date="2019-12" db="EMBL/GenBank/DDBJ databases">
        <title>Novel species isolated from a subtropical stream in China.</title>
        <authorList>
            <person name="Lu H."/>
        </authorList>
    </citation>
    <scope>NUCLEOTIDE SEQUENCE [LARGE SCALE GENOMIC DNA]</scope>
    <source>
        <strain evidence="1 2">FT94W</strain>
    </source>
</reference>
<proteinExistence type="predicted"/>
<organism evidence="1 2">
    <name type="scientific">Duganella lactea</name>
    <dbReference type="NCBI Taxonomy" id="2692173"/>
    <lineage>
        <taxon>Bacteria</taxon>
        <taxon>Pseudomonadati</taxon>
        <taxon>Pseudomonadota</taxon>
        <taxon>Betaproteobacteria</taxon>
        <taxon>Burkholderiales</taxon>
        <taxon>Oxalobacteraceae</taxon>
        <taxon>Telluria group</taxon>
        <taxon>Duganella</taxon>
    </lineage>
</organism>
<sequence>APEWPAAPLPLPASAAAGADGHGAAGLEQFAGIRAYRPGDPPRHLAWRQIARHDPALGGQLVSKHFEGGAVAELTLDFAALPASMALEHKLSRLARWVLEAEQRALPYRFTLGRHDYGPARGDAHRAACLQALALFGHEDAA</sequence>
<dbReference type="Proteomes" id="UP000449678">
    <property type="component" value="Unassembled WGS sequence"/>
</dbReference>
<accession>A0ABW9VEZ2</accession>
<keyword evidence="2" id="KW-1185">Reference proteome</keyword>
<comment type="caution">
    <text evidence="1">The sequence shown here is derived from an EMBL/GenBank/DDBJ whole genome shotgun (WGS) entry which is preliminary data.</text>
</comment>
<feature type="non-terminal residue" evidence="1">
    <location>
        <position position="1"/>
    </location>
</feature>
<name>A0ABW9VEZ2_9BURK</name>
<dbReference type="PANTHER" id="PTHR34351">
    <property type="entry name" value="SLR1927 PROTEIN-RELATED"/>
    <property type="match status" value="1"/>
</dbReference>
<protein>
    <submittedName>
        <fullName evidence="1">DUF58 domain-containing protein</fullName>
    </submittedName>
</protein>
<dbReference type="RefSeq" id="WP_160992956.1">
    <property type="nucleotide sequence ID" value="NZ_WWCO01000045.1"/>
</dbReference>
<evidence type="ECO:0000313" key="2">
    <source>
        <dbReference type="Proteomes" id="UP000449678"/>
    </source>
</evidence>
<gene>
    <name evidence="1" type="ORF">GTP38_25305</name>
</gene>
<evidence type="ECO:0000313" key="1">
    <source>
        <dbReference type="EMBL" id="MYM37647.1"/>
    </source>
</evidence>
<dbReference type="PANTHER" id="PTHR34351:SF1">
    <property type="entry name" value="SLR1927 PROTEIN"/>
    <property type="match status" value="1"/>
</dbReference>
<dbReference type="EMBL" id="WWCO01000045">
    <property type="protein sequence ID" value="MYM37647.1"/>
    <property type="molecule type" value="Genomic_DNA"/>
</dbReference>